<comment type="caution">
    <text evidence="1">The sequence shown here is derived from an EMBL/GenBank/DDBJ whole genome shotgun (WGS) entry which is preliminary data.</text>
</comment>
<protein>
    <submittedName>
        <fullName evidence="1">Uncharacterized protein</fullName>
    </submittedName>
</protein>
<evidence type="ECO:0000313" key="1">
    <source>
        <dbReference type="EMBL" id="KAJ8735085.1"/>
    </source>
</evidence>
<dbReference type="EMBL" id="CM056781">
    <property type="protein sequence ID" value="KAJ8735085.1"/>
    <property type="molecule type" value="Genomic_DNA"/>
</dbReference>
<accession>A0ACC2R7T2</accession>
<sequence length="567" mass="64902">MQVSTRYSDLYAASAALAVGCTVSYIIYKLTKGRRNAADLFGYLNIKVVTTEESCDQVVQELRRRCQNHRALGFDCEWVTDNGQRQPVALVQLSSFDGYCGLFRLSHLKAMPTSLKDLLEDETIYKVGVAAADDGNYLNHDYSVVLKSTLDIRYLAELNGLEAGGLATLSSSLLNIVLDKSWRIRCSDWEADELSENQVQYAAMDAHVAIRIFAILLEQLDQKQKMSSWLFGTNGDSVWSHLDEYCLKYADVQYKMKHVKLKDGAKEKDGRTREPPSVPSKGYKLAMRAKPLYNNGYLEAPDGELLCRCDNKKALWFVYKELGDVVNEDPFTVRLRFEPAGRAVGDVGRYYQLEKENKCVVCGSTNSYIRKNVVPREYRKMFPEIMKEHASHDVVLLCAECHQLSNMRDHAMRARLADMCGAPLEKYQRGNNEFAGKKMKAVARALLYQSHKLPDARRKELEQVLLQHFPDQHEITEEFLGKVVQTKLALEDSEQESHGVKVVEYFFKNGGLLRLEELWREHFLNSMEPRHMPALWSVKHNQEKLLVKWNDGRVTQEHLKLIGVTRL</sequence>
<name>A0ACC2R7T2_9NEOP</name>
<proteinExistence type="predicted"/>
<reference evidence="1" key="1">
    <citation type="submission" date="2023-03" db="EMBL/GenBank/DDBJ databases">
        <title>Chromosome-level genomes of two armyworms, Mythimna separata and Mythimna loreyi, provide insights into the biosynthesis and reception of sex pheromones.</title>
        <authorList>
            <person name="Zhao H."/>
        </authorList>
    </citation>
    <scope>NUCLEOTIDE SEQUENCE</scope>
    <source>
        <strain evidence="1">BeijingLab</strain>
    </source>
</reference>
<gene>
    <name evidence="1" type="ORF">PYW08_014335</name>
</gene>
<keyword evidence="2" id="KW-1185">Reference proteome</keyword>
<organism evidence="1 2">
    <name type="scientific">Mythimna loreyi</name>
    <dbReference type="NCBI Taxonomy" id="667449"/>
    <lineage>
        <taxon>Eukaryota</taxon>
        <taxon>Metazoa</taxon>
        <taxon>Ecdysozoa</taxon>
        <taxon>Arthropoda</taxon>
        <taxon>Hexapoda</taxon>
        <taxon>Insecta</taxon>
        <taxon>Pterygota</taxon>
        <taxon>Neoptera</taxon>
        <taxon>Endopterygota</taxon>
        <taxon>Lepidoptera</taxon>
        <taxon>Glossata</taxon>
        <taxon>Ditrysia</taxon>
        <taxon>Noctuoidea</taxon>
        <taxon>Noctuidae</taxon>
        <taxon>Noctuinae</taxon>
        <taxon>Hadenini</taxon>
        <taxon>Mythimna</taxon>
    </lineage>
</organism>
<dbReference type="Proteomes" id="UP001231649">
    <property type="component" value="Chromosome 5"/>
</dbReference>
<evidence type="ECO:0000313" key="2">
    <source>
        <dbReference type="Proteomes" id="UP001231649"/>
    </source>
</evidence>